<dbReference type="GO" id="GO:0005524">
    <property type="term" value="F:ATP binding"/>
    <property type="evidence" value="ECO:0007669"/>
    <property type="project" value="UniProtKB-KW"/>
</dbReference>
<dbReference type="InterPro" id="IPR004101">
    <property type="entry name" value="Mur_ligase_C"/>
</dbReference>
<evidence type="ECO:0000313" key="14">
    <source>
        <dbReference type="EMBL" id="HJC63660.1"/>
    </source>
</evidence>
<dbReference type="Pfam" id="PF02875">
    <property type="entry name" value="Mur_ligase_C"/>
    <property type="match status" value="1"/>
</dbReference>
<keyword evidence="8" id="KW-0460">Magnesium</keyword>
<dbReference type="InterPro" id="IPR018109">
    <property type="entry name" value="Folylpolyglutamate_synth_CS"/>
</dbReference>
<dbReference type="Gene3D" id="3.90.190.20">
    <property type="entry name" value="Mur ligase, C-terminal domain"/>
    <property type="match status" value="1"/>
</dbReference>
<dbReference type="Pfam" id="PF08245">
    <property type="entry name" value="Mur_ligase_M"/>
    <property type="match status" value="1"/>
</dbReference>
<dbReference type="EMBL" id="DWVZ01000113">
    <property type="protein sequence ID" value="HJC63660.1"/>
    <property type="molecule type" value="Genomic_DNA"/>
</dbReference>
<evidence type="ECO:0000256" key="4">
    <source>
        <dbReference type="ARBA" id="ARBA00022598"/>
    </source>
</evidence>
<dbReference type="GO" id="GO:0004326">
    <property type="term" value="F:tetrahydrofolylpolyglutamate synthase activity"/>
    <property type="evidence" value="ECO:0007669"/>
    <property type="project" value="UniProtKB-EC"/>
</dbReference>
<comment type="caution">
    <text evidence="14">The sequence shown here is derived from an EMBL/GenBank/DDBJ whole genome shotgun (WGS) entry which is preliminary data.</text>
</comment>
<gene>
    <name evidence="14" type="ORF">H9753_08595</name>
</gene>
<reference evidence="14" key="2">
    <citation type="submission" date="2021-04" db="EMBL/GenBank/DDBJ databases">
        <authorList>
            <person name="Gilroy R."/>
        </authorList>
    </citation>
    <scope>NUCLEOTIDE SEQUENCE</scope>
    <source>
        <strain evidence="14">ChiBcec2-3848</strain>
    </source>
</reference>
<dbReference type="Proteomes" id="UP000823886">
    <property type="component" value="Unassembled WGS sequence"/>
</dbReference>
<dbReference type="SUPFAM" id="SSF53244">
    <property type="entry name" value="MurD-like peptide ligases, peptide-binding domain"/>
    <property type="match status" value="1"/>
</dbReference>
<dbReference type="InterPro" id="IPR013221">
    <property type="entry name" value="Mur_ligase_cen"/>
</dbReference>
<dbReference type="PIRSF" id="PIRSF001563">
    <property type="entry name" value="Folylpolyglu_synth"/>
    <property type="match status" value="1"/>
</dbReference>
<evidence type="ECO:0000313" key="15">
    <source>
        <dbReference type="Proteomes" id="UP000823886"/>
    </source>
</evidence>
<dbReference type="EC" id="6.3.2.17" evidence="3"/>
<dbReference type="PANTHER" id="PTHR11136:SF0">
    <property type="entry name" value="DIHYDROFOLATE SYNTHETASE-RELATED"/>
    <property type="match status" value="1"/>
</dbReference>
<organism evidence="14 15">
    <name type="scientific">Candidatus Blautia merdavium</name>
    <dbReference type="NCBI Taxonomy" id="2838494"/>
    <lineage>
        <taxon>Bacteria</taxon>
        <taxon>Bacillati</taxon>
        <taxon>Bacillota</taxon>
        <taxon>Clostridia</taxon>
        <taxon>Lachnospirales</taxon>
        <taxon>Lachnospiraceae</taxon>
        <taxon>Blautia</taxon>
    </lineage>
</organism>
<evidence type="ECO:0000256" key="1">
    <source>
        <dbReference type="ARBA" id="ARBA00001946"/>
    </source>
</evidence>
<evidence type="ECO:0000256" key="6">
    <source>
        <dbReference type="ARBA" id="ARBA00022741"/>
    </source>
</evidence>
<dbReference type="InterPro" id="IPR001645">
    <property type="entry name" value="Folylpolyglutamate_synth"/>
</dbReference>
<dbReference type="FunFam" id="3.40.1190.10:FF:000011">
    <property type="entry name" value="Folylpolyglutamate synthase/dihydrofolate synthase"/>
    <property type="match status" value="1"/>
</dbReference>
<feature type="domain" description="Mur ligase central" evidence="13">
    <location>
        <begin position="44"/>
        <end position="266"/>
    </location>
</feature>
<dbReference type="PROSITE" id="PS01012">
    <property type="entry name" value="FOLYLPOLYGLU_SYNT_2"/>
    <property type="match status" value="1"/>
</dbReference>
<protein>
    <recommendedName>
        <fullName evidence="3">tetrahydrofolate synthase</fullName>
        <ecNumber evidence="3">6.3.2.17</ecNumber>
    </recommendedName>
    <alternativeName>
        <fullName evidence="9">Tetrahydrofolylpolyglutamate synthase</fullName>
    </alternativeName>
</protein>
<evidence type="ECO:0000256" key="9">
    <source>
        <dbReference type="ARBA" id="ARBA00030592"/>
    </source>
</evidence>
<keyword evidence="6 11" id="KW-0547">Nucleotide-binding</keyword>
<evidence type="ECO:0000256" key="8">
    <source>
        <dbReference type="ARBA" id="ARBA00022842"/>
    </source>
</evidence>
<evidence type="ECO:0000259" key="13">
    <source>
        <dbReference type="Pfam" id="PF08245"/>
    </source>
</evidence>
<comment type="similarity">
    <text evidence="2 11">Belongs to the folylpolyglutamate synthase family.</text>
</comment>
<evidence type="ECO:0000256" key="3">
    <source>
        <dbReference type="ARBA" id="ARBA00013025"/>
    </source>
</evidence>
<evidence type="ECO:0000256" key="2">
    <source>
        <dbReference type="ARBA" id="ARBA00008276"/>
    </source>
</evidence>
<keyword evidence="7 11" id="KW-0067">ATP-binding</keyword>
<evidence type="ECO:0000256" key="10">
    <source>
        <dbReference type="ARBA" id="ARBA00047493"/>
    </source>
</evidence>
<dbReference type="AlphaFoldDB" id="A0A9D2PQY7"/>
<dbReference type="Gene3D" id="3.40.1190.10">
    <property type="entry name" value="Mur-like, catalytic domain"/>
    <property type="match status" value="1"/>
</dbReference>
<dbReference type="NCBIfam" id="TIGR01499">
    <property type="entry name" value="folC"/>
    <property type="match status" value="1"/>
</dbReference>
<dbReference type="InterPro" id="IPR036615">
    <property type="entry name" value="Mur_ligase_C_dom_sf"/>
</dbReference>
<comment type="cofactor">
    <cofactor evidence="1">
        <name>Mg(2+)</name>
        <dbReference type="ChEBI" id="CHEBI:18420"/>
    </cofactor>
</comment>
<accession>A0A9D2PQY7</accession>
<dbReference type="GO" id="GO:0008841">
    <property type="term" value="F:dihydrofolate synthase activity"/>
    <property type="evidence" value="ECO:0007669"/>
    <property type="project" value="TreeGrafter"/>
</dbReference>
<feature type="domain" description="Mur ligase C-terminal" evidence="12">
    <location>
        <begin position="293"/>
        <end position="413"/>
    </location>
</feature>
<keyword evidence="5" id="KW-0479">Metal-binding</keyword>
<evidence type="ECO:0000259" key="12">
    <source>
        <dbReference type="Pfam" id="PF02875"/>
    </source>
</evidence>
<dbReference type="PROSITE" id="PS01011">
    <property type="entry name" value="FOLYLPOLYGLU_SYNT_1"/>
    <property type="match status" value="1"/>
</dbReference>
<dbReference type="InterPro" id="IPR036565">
    <property type="entry name" value="Mur-like_cat_sf"/>
</dbReference>
<dbReference type="GO" id="GO:0046872">
    <property type="term" value="F:metal ion binding"/>
    <property type="evidence" value="ECO:0007669"/>
    <property type="project" value="UniProtKB-KW"/>
</dbReference>
<reference evidence="14" key="1">
    <citation type="journal article" date="2021" name="PeerJ">
        <title>Extensive microbial diversity within the chicken gut microbiome revealed by metagenomics and culture.</title>
        <authorList>
            <person name="Gilroy R."/>
            <person name="Ravi A."/>
            <person name="Getino M."/>
            <person name="Pursley I."/>
            <person name="Horton D.L."/>
            <person name="Alikhan N.F."/>
            <person name="Baker D."/>
            <person name="Gharbi K."/>
            <person name="Hall N."/>
            <person name="Watson M."/>
            <person name="Adriaenssens E.M."/>
            <person name="Foster-Nyarko E."/>
            <person name="Jarju S."/>
            <person name="Secka A."/>
            <person name="Antonio M."/>
            <person name="Oren A."/>
            <person name="Chaudhuri R.R."/>
            <person name="La Ragione R."/>
            <person name="Hildebrand F."/>
            <person name="Pallen M.J."/>
        </authorList>
    </citation>
    <scope>NUCLEOTIDE SEQUENCE</scope>
    <source>
        <strain evidence="14">ChiBcec2-3848</strain>
    </source>
</reference>
<dbReference type="PANTHER" id="PTHR11136">
    <property type="entry name" value="FOLYLPOLYGLUTAMATE SYNTHASE-RELATED"/>
    <property type="match status" value="1"/>
</dbReference>
<proteinExistence type="inferred from homology"/>
<evidence type="ECO:0000256" key="7">
    <source>
        <dbReference type="ARBA" id="ARBA00022840"/>
    </source>
</evidence>
<keyword evidence="4 11" id="KW-0436">Ligase</keyword>
<name>A0A9D2PQY7_9FIRM</name>
<evidence type="ECO:0000256" key="11">
    <source>
        <dbReference type="PIRNR" id="PIRNR001563"/>
    </source>
</evidence>
<dbReference type="SUPFAM" id="SSF53623">
    <property type="entry name" value="MurD-like peptide ligases, catalytic domain"/>
    <property type="match status" value="1"/>
</dbReference>
<evidence type="ECO:0000256" key="5">
    <source>
        <dbReference type="ARBA" id="ARBA00022723"/>
    </source>
</evidence>
<comment type="catalytic activity">
    <reaction evidence="10">
        <text>(6S)-5,6,7,8-tetrahydrofolyl-(gamma-L-Glu)(n) + L-glutamate + ATP = (6S)-5,6,7,8-tetrahydrofolyl-(gamma-L-Glu)(n+1) + ADP + phosphate + H(+)</text>
        <dbReference type="Rhea" id="RHEA:10580"/>
        <dbReference type="Rhea" id="RHEA-COMP:14738"/>
        <dbReference type="Rhea" id="RHEA-COMP:14740"/>
        <dbReference type="ChEBI" id="CHEBI:15378"/>
        <dbReference type="ChEBI" id="CHEBI:29985"/>
        <dbReference type="ChEBI" id="CHEBI:30616"/>
        <dbReference type="ChEBI" id="CHEBI:43474"/>
        <dbReference type="ChEBI" id="CHEBI:141005"/>
        <dbReference type="ChEBI" id="CHEBI:456216"/>
        <dbReference type="EC" id="6.3.2.17"/>
    </reaction>
</comment>
<dbReference type="GO" id="GO:0005737">
    <property type="term" value="C:cytoplasm"/>
    <property type="evidence" value="ECO:0007669"/>
    <property type="project" value="TreeGrafter"/>
</dbReference>
<sequence length="437" mass="48386">MNYEEARVYLEETSKYGSVLGLENMRELLGRLGNPQNDLRFIHISGTNGKGSVLAYLSTILSGAGYKTGRYVSPTLFSYRERIQVDGKRIEKESLAAHVTTIAKAVEDMKEQQAGTPTAFEVETALAFLYFKEQNCDLVVLETGLGGALDATNVIETPVLEVITSISMDHMEFLGNTLEEIAGQKAGIIKPNTAVVCAKQKREAEKVIQSVCKEKNCVLKTVDTTRIRDIHYGYERQSFTYKHWKNVEIALAGSYQILNGALALEAAQMLGKVGYPLTEAQIYEGMKQTRWRGRFTLISRQPRVILDGAHNPSAAMELRESINLYFPKEELHYIFGVFADKDYEKIISITAPLAKHIITVQTPGNPRALPAEKLKEAVEKVNPSAEAAGSIREAVKKSLKNAGEKGVILIFGSLSFLGEAQREVEKETNCGGEKYHG</sequence>